<organism evidence="1 2">
    <name type="scientific">Plakobranchus ocellatus</name>
    <dbReference type="NCBI Taxonomy" id="259542"/>
    <lineage>
        <taxon>Eukaryota</taxon>
        <taxon>Metazoa</taxon>
        <taxon>Spiralia</taxon>
        <taxon>Lophotrochozoa</taxon>
        <taxon>Mollusca</taxon>
        <taxon>Gastropoda</taxon>
        <taxon>Heterobranchia</taxon>
        <taxon>Euthyneura</taxon>
        <taxon>Panpulmonata</taxon>
        <taxon>Sacoglossa</taxon>
        <taxon>Placobranchoidea</taxon>
        <taxon>Plakobranchidae</taxon>
        <taxon>Plakobranchus</taxon>
    </lineage>
</organism>
<dbReference type="AlphaFoldDB" id="A0AAV3XZD4"/>
<sequence>MTQWITTSLSDLQRPLCRVFKPRHHYPGLTEALKVYHLSLDWPCSKPTQTQCIAFPRAGKQVFPGGTSNHGELWLIWLPTKRSEVRFRVRAKSDYHCSSVSTQH</sequence>
<name>A0AAV3XZD4_9GAST</name>
<proteinExistence type="predicted"/>
<comment type="caution">
    <text evidence="1">The sequence shown here is derived from an EMBL/GenBank/DDBJ whole genome shotgun (WGS) entry which is preliminary data.</text>
</comment>
<evidence type="ECO:0000313" key="1">
    <source>
        <dbReference type="EMBL" id="GFN75582.1"/>
    </source>
</evidence>
<accession>A0AAV3XZD4</accession>
<dbReference type="EMBL" id="BLXT01000273">
    <property type="protein sequence ID" value="GFN75582.1"/>
    <property type="molecule type" value="Genomic_DNA"/>
</dbReference>
<dbReference type="Proteomes" id="UP000735302">
    <property type="component" value="Unassembled WGS sequence"/>
</dbReference>
<keyword evidence="2" id="KW-1185">Reference proteome</keyword>
<evidence type="ECO:0000313" key="2">
    <source>
        <dbReference type="Proteomes" id="UP000735302"/>
    </source>
</evidence>
<gene>
    <name evidence="1" type="ORF">PoB_000208800</name>
</gene>
<protein>
    <submittedName>
        <fullName evidence="1">Uncharacterized protein</fullName>
    </submittedName>
</protein>
<reference evidence="1 2" key="1">
    <citation type="journal article" date="2021" name="Elife">
        <title>Chloroplast acquisition without the gene transfer in kleptoplastic sea slugs, Plakobranchus ocellatus.</title>
        <authorList>
            <person name="Maeda T."/>
            <person name="Takahashi S."/>
            <person name="Yoshida T."/>
            <person name="Shimamura S."/>
            <person name="Takaki Y."/>
            <person name="Nagai Y."/>
            <person name="Toyoda A."/>
            <person name="Suzuki Y."/>
            <person name="Arimoto A."/>
            <person name="Ishii H."/>
            <person name="Satoh N."/>
            <person name="Nishiyama T."/>
            <person name="Hasebe M."/>
            <person name="Maruyama T."/>
            <person name="Minagawa J."/>
            <person name="Obokata J."/>
            <person name="Shigenobu S."/>
        </authorList>
    </citation>
    <scope>NUCLEOTIDE SEQUENCE [LARGE SCALE GENOMIC DNA]</scope>
</reference>